<evidence type="ECO:0000313" key="9">
    <source>
        <dbReference type="EMBL" id="QTA82462.1"/>
    </source>
</evidence>
<dbReference type="FunFam" id="3.30.70.1230:FF:000016">
    <property type="entry name" value="Adenylate/guanylate cyclase domain-containing protein"/>
    <property type="match status" value="1"/>
</dbReference>
<evidence type="ECO:0000256" key="2">
    <source>
        <dbReference type="ARBA" id="ARBA00005381"/>
    </source>
</evidence>
<organism evidence="9 10">
    <name type="scientific">Desulfonema limicola</name>
    <dbReference type="NCBI Taxonomy" id="45656"/>
    <lineage>
        <taxon>Bacteria</taxon>
        <taxon>Pseudomonadati</taxon>
        <taxon>Thermodesulfobacteriota</taxon>
        <taxon>Desulfobacteria</taxon>
        <taxon>Desulfobacterales</taxon>
        <taxon>Desulfococcaceae</taxon>
        <taxon>Desulfonema</taxon>
    </lineage>
</organism>
<dbReference type="GO" id="GO:0006171">
    <property type="term" value="P:cAMP biosynthetic process"/>
    <property type="evidence" value="ECO:0007669"/>
    <property type="project" value="TreeGrafter"/>
</dbReference>
<dbReference type="Pfam" id="PF05226">
    <property type="entry name" value="CHASE2"/>
    <property type="match status" value="1"/>
</dbReference>
<feature type="transmembrane region" description="Helical" evidence="7">
    <location>
        <begin position="427"/>
        <end position="450"/>
    </location>
</feature>
<dbReference type="InterPro" id="IPR007890">
    <property type="entry name" value="CHASE2"/>
</dbReference>
<evidence type="ECO:0000313" key="10">
    <source>
        <dbReference type="Proteomes" id="UP000663720"/>
    </source>
</evidence>
<evidence type="ECO:0000256" key="4">
    <source>
        <dbReference type="ARBA" id="ARBA00022692"/>
    </source>
</evidence>
<dbReference type="GO" id="GO:0030313">
    <property type="term" value="C:cell envelope"/>
    <property type="evidence" value="ECO:0007669"/>
    <property type="project" value="UniProtKB-SubCell"/>
</dbReference>
<feature type="transmembrane region" description="Helical" evidence="7">
    <location>
        <begin position="12"/>
        <end position="31"/>
    </location>
</feature>
<dbReference type="InterPro" id="IPR001054">
    <property type="entry name" value="A/G_cyclase"/>
</dbReference>
<keyword evidence="4 7" id="KW-0812">Transmembrane</keyword>
<proteinExistence type="inferred from homology"/>
<dbReference type="Proteomes" id="UP000663720">
    <property type="component" value="Chromosome"/>
</dbReference>
<dbReference type="SMART" id="SM01080">
    <property type="entry name" value="CHASE2"/>
    <property type="match status" value="1"/>
</dbReference>
<dbReference type="InterPro" id="IPR029787">
    <property type="entry name" value="Nucleotide_cyclase"/>
</dbReference>
<dbReference type="PANTHER" id="PTHR43081">
    <property type="entry name" value="ADENYLATE CYCLASE, TERMINAL-DIFFERENTIATION SPECIFIC-RELATED"/>
    <property type="match status" value="1"/>
</dbReference>
<dbReference type="RefSeq" id="WP_207688390.1">
    <property type="nucleotide sequence ID" value="NZ_CP061799.1"/>
</dbReference>
<keyword evidence="3" id="KW-1003">Cell membrane</keyword>
<accession>A0A975BBP2</accession>
<feature type="domain" description="Guanylate cyclase" evidence="8">
    <location>
        <begin position="492"/>
        <end position="624"/>
    </location>
</feature>
<dbReference type="CDD" id="cd07302">
    <property type="entry name" value="CHD"/>
    <property type="match status" value="1"/>
</dbReference>
<evidence type="ECO:0000259" key="8">
    <source>
        <dbReference type="PROSITE" id="PS50125"/>
    </source>
</evidence>
<dbReference type="EMBL" id="CP061799">
    <property type="protein sequence ID" value="QTA82462.1"/>
    <property type="molecule type" value="Genomic_DNA"/>
</dbReference>
<feature type="transmembrane region" description="Helical" evidence="7">
    <location>
        <begin position="399"/>
        <end position="421"/>
    </location>
</feature>
<evidence type="ECO:0000256" key="6">
    <source>
        <dbReference type="ARBA" id="ARBA00023136"/>
    </source>
</evidence>
<evidence type="ECO:0000256" key="1">
    <source>
        <dbReference type="ARBA" id="ARBA00004196"/>
    </source>
</evidence>
<dbReference type="PROSITE" id="PS50125">
    <property type="entry name" value="GUANYLATE_CYCLASE_2"/>
    <property type="match status" value="1"/>
</dbReference>
<protein>
    <submittedName>
        <fullName evidence="9">Adenylate/guanylate cyclase domain-containing protein, CHASE2 domain-containing</fullName>
    </submittedName>
</protein>
<gene>
    <name evidence="9" type="ORF">dnl_48360</name>
</gene>
<dbReference type="AlphaFoldDB" id="A0A975BBP2"/>
<dbReference type="SMART" id="SM00044">
    <property type="entry name" value="CYCc"/>
    <property type="match status" value="1"/>
</dbReference>
<dbReference type="GO" id="GO:0004016">
    <property type="term" value="F:adenylate cyclase activity"/>
    <property type="evidence" value="ECO:0007669"/>
    <property type="project" value="UniProtKB-ARBA"/>
</dbReference>
<dbReference type="KEGG" id="dli:dnl_48360"/>
<dbReference type="GO" id="GO:0035556">
    <property type="term" value="P:intracellular signal transduction"/>
    <property type="evidence" value="ECO:0007669"/>
    <property type="project" value="InterPro"/>
</dbReference>
<evidence type="ECO:0000256" key="5">
    <source>
        <dbReference type="ARBA" id="ARBA00022989"/>
    </source>
</evidence>
<dbReference type="Gene3D" id="3.30.70.1230">
    <property type="entry name" value="Nucleotide cyclase"/>
    <property type="match status" value="1"/>
</dbReference>
<feature type="transmembrane region" description="Helical" evidence="7">
    <location>
        <begin position="374"/>
        <end position="394"/>
    </location>
</feature>
<name>A0A975BBP2_9BACT</name>
<sequence>MNKQNQIKPFIIALITICAGISAYLAGIPFLNKIELDTIDFRFKFRGELKPDSDIVLAVIDEKSIEKEGKWIWPRSKIADLITKLSQAGTKVIAFDIGFLEPDKNDEYSKDIIEKVKAHILETAPEGYEINNYLEELKSQINQDMLLAGAIKESQSRIVLGYFFHTYSNNAESIEESIISKHQDNIAGSEYKIVSTSPDFQDTGIIDASIPQSNIKIISDSSKYAGHFNVEPDIDGVVRHIPLVIKLKERFYAPLSLVTASVFLEEQISIGLDQGGVKSINIGTRSIPADNRGNMFINYYGREKTFTHISVTDILNNAVDAEKLRNKIVMLGATAIGIYDMRVTPFESIFPGLEIHANAVENILSGNYIQRPEWIPLADMFIILFSGLFLGIILPRFQILGATGIFFTMLLSHIFLGYYLFKAHGVVLNMIYPVLVMLLIYMGVSVYNYFMESRQKAFIKEAFSRYLAPSVVKKLIESPESLVLGGEERYITAFFSDVQGFTSISEKLSPTEIAGLLNEFLTEMTDIILKYEGTVDKYEGDAIIAFFGAPNYIKNQAEVACRVCIEMQKRLAELRIKWKNEKRPEMKMRIGMCTGFAVVGNMGSKNRMDYTMIGDTVNTAARLEGANKLYGSYSIVNEITALEAGTDIIFRELDLILTIGKKKPIKIYEIIGLRNEIDENTSHGLTYFSAGLENYRKQNWSQAIEFFEKVQESIPGDPPAQAMINRCREYKEKPPTENWKGIYIAREK</sequence>
<dbReference type="SUPFAM" id="SSF55073">
    <property type="entry name" value="Nucleotide cyclase"/>
    <property type="match status" value="1"/>
</dbReference>
<evidence type="ECO:0000256" key="7">
    <source>
        <dbReference type="SAM" id="Phobius"/>
    </source>
</evidence>
<keyword evidence="5 7" id="KW-1133">Transmembrane helix</keyword>
<comment type="subcellular location">
    <subcellularLocation>
        <location evidence="1">Cell envelope</location>
    </subcellularLocation>
</comment>
<reference evidence="9" key="1">
    <citation type="journal article" date="2021" name="Microb. Physiol.">
        <title>Proteogenomic Insights into the Physiology of Marine, Sulfate-Reducing, Filamentous Desulfonema limicola and Desulfonema magnum.</title>
        <authorList>
            <person name="Schnaars V."/>
            <person name="Wohlbrand L."/>
            <person name="Scheve S."/>
            <person name="Hinrichs C."/>
            <person name="Reinhardt R."/>
            <person name="Rabus R."/>
        </authorList>
    </citation>
    <scope>NUCLEOTIDE SEQUENCE</scope>
    <source>
        <strain evidence="9">5ac10</strain>
    </source>
</reference>
<comment type="similarity">
    <text evidence="2">Belongs to the adenylyl cyclase class-3 family.</text>
</comment>
<dbReference type="InterPro" id="IPR050697">
    <property type="entry name" value="Adenylyl/Guanylyl_Cyclase_3/4"/>
</dbReference>
<dbReference type="Pfam" id="PF00211">
    <property type="entry name" value="Guanylate_cyc"/>
    <property type="match status" value="1"/>
</dbReference>
<keyword evidence="10" id="KW-1185">Reference proteome</keyword>
<keyword evidence="6 7" id="KW-0472">Membrane</keyword>
<evidence type="ECO:0000256" key="3">
    <source>
        <dbReference type="ARBA" id="ARBA00022475"/>
    </source>
</evidence>
<dbReference type="PANTHER" id="PTHR43081:SF1">
    <property type="entry name" value="ADENYLATE CYCLASE, TERMINAL-DIFFERENTIATION SPECIFIC"/>
    <property type="match status" value="1"/>
</dbReference>